<reference evidence="3 4" key="1">
    <citation type="journal article" date="2019" name="Int. J. Syst. Evol. Microbiol.">
        <title>The Global Catalogue of Microorganisms (GCM) 10K type strain sequencing project: providing services to taxonomists for standard genome sequencing and annotation.</title>
        <authorList>
            <consortium name="The Broad Institute Genomics Platform"/>
            <consortium name="The Broad Institute Genome Sequencing Center for Infectious Disease"/>
            <person name="Wu L."/>
            <person name="Ma J."/>
        </authorList>
    </citation>
    <scope>NUCLEOTIDE SEQUENCE [LARGE SCALE GENOMIC DNA]</scope>
    <source>
        <strain evidence="3 4">JCM 7356</strain>
    </source>
</reference>
<name>A0ABN3DC65_9ACTN</name>
<organism evidence="3 4">
    <name type="scientific">Kitasatospora cystarginea</name>
    <dbReference type="NCBI Taxonomy" id="58350"/>
    <lineage>
        <taxon>Bacteria</taxon>
        <taxon>Bacillati</taxon>
        <taxon>Actinomycetota</taxon>
        <taxon>Actinomycetes</taxon>
        <taxon>Kitasatosporales</taxon>
        <taxon>Streptomycetaceae</taxon>
        <taxon>Kitasatospora</taxon>
    </lineage>
</organism>
<proteinExistence type="predicted"/>
<dbReference type="InterPro" id="IPR001670">
    <property type="entry name" value="ADH_Fe/GldA"/>
</dbReference>
<feature type="domain" description="Alcohol dehydrogenase iron-type/glycerol dehydrogenase GldA" evidence="2">
    <location>
        <begin position="30"/>
        <end position="175"/>
    </location>
</feature>
<comment type="caution">
    <text evidence="3">The sequence shown here is derived from an EMBL/GenBank/DDBJ whole genome shotgun (WGS) entry which is preliminary data.</text>
</comment>
<dbReference type="InterPro" id="IPR039697">
    <property type="entry name" value="Alcohol_dehydrogenase_Fe"/>
</dbReference>
<gene>
    <name evidence="3" type="ORF">GCM10010430_02700</name>
</gene>
<evidence type="ECO:0000313" key="3">
    <source>
        <dbReference type="EMBL" id="GAA2226911.1"/>
    </source>
</evidence>
<sequence length="393" mass="41512">MTNGWQQPTRVLYSAAEFTSWAAQQTPEMSTILLVDSSLTDSGITALVAAALPVHEVIALDGPGDLDSVVRLAERLRRGPGRLVAAVGGGSLLDQAKLATVLAGDPDALPRLTTPQRSGLLLLPWQPQRRLPLLAVPTTLGTGSEVSRVACLHTPQGKRLVAGRSLIPELAVLDPLATATLPAELVVEGVLEALFRVAGVYAGDLRDRPVEDALALTVATRLLVLGYQAVSDGADDEVRGAVARLSALTHSDCLLLDREPFAVRGWYVANELSTALGVRKMTAVAALLPSLFDRIAAGDHRLGSAERLERLWKGLCSAAPRPLPIEPSAGIATVREHWSVEHHLTAHPADLDAIARRTVRAWGAGLPALGDLTLGDIRAVLGDAVRTSGPKAH</sequence>
<dbReference type="Proteomes" id="UP001500305">
    <property type="component" value="Unassembled WGS sequence"/>
</dbReference>
<dbReference type="InterPro" id="IPR049692">
    <property type="entry name" value="Daptide_DH"/>
</dbReference>
<dbReference type="SUPFAM" id="SSF56796">
    <property type="entry name" value="Dehydroquinate synthase-like"/>
    <property type="match status" value="1"/>
</dbReference>
<dbReference type="PANTHER" id="PTHR11496:SF83">
    <property type="entry name" value="HYDROXYACID-OXOACID TRANSHYDROGENASE, MITOCHONDRIAL"/>
    <property type="match status" value="1"/>
</dbReference>
<keyword evidence="4" id="KW-1185">Reference proteome</keyword>
<keyword evidence="1" id="KW-0560">Oxidoreductase</keyword>
<dbReference type="Gene3D" id="3.40.50.1970">
    <property type="match status" value="1"/>
</dbReference>
<accession>A0ABN3DC65</accession>
<evidence type="ECO:0000313" key="4">
    <source>
        <dbReference type="Proteomes" id="UP001500305"/>
    </source>
</evidence>
<dbReference type="PANTHER" id="PTHR11496">
    <property type="entry name" value="ALCOHOL DEHYDROGENASE"/>
    <property type="match status" value="1"/>
</dbReference>
<evidence type="ECO:0000256" key="1">
    <source>
        <dbReference type="ARBA" id="ARBA00023002"/>
    </source>
</evidence>
<dbReference type="Pfam" id="PF00465">
    <property type="entry name" value="Fe-ADH"/>
    <property type="match status" value="1"/>
</dbReference>
<evidence type="ECO:0000259" key="2">
    <source>
        <dbReference type="Pfam" id="PF00465"/>
    </source>
</evidence>
<protein>
    <recommendedName>
        <fullName evidence="2">Alcohol dehydrogenase iron-type/glycerol dehydrogenase GldA domain-containing protein</fullName>
    </recommendedName>
</protein>
<dbReference type="RefSeq" id="WP_344634270.1">
    <property type="nucleotide sequence ID" value="NZ_BAAATR010000001.1"/>
</dbReference>
<dbReference type="NCBIfam" id="NF041822">
    <property type="entry name" value="daptide_DH"/>
    <property type="match status" value="1"/>
</dbReference>
<dbReference type="EMBL" id="BAAATR010000001">
    <property type="protein sequence ID" value="GAA2226911.1"/>
    <property type="molecule type" value="Genomic_DNA"/>
</dbReference>